<dbReference type="InterPro" id="IPR016163">
    <property type="entry name" value="Ald_DH_C"/>
</dbReference>
<dbReference type="InterPro" id="IPR012394">
    <property type="entry name" value="Aldehyde_DH_NAD(P)"/>
</dbReference>
<dbReference type="PANTHER" id="PTHR43570">
    <property type="entry name" value="ALDEHYDE DEHYDROGENASE"/>
    <property type="match status" value="1"/>
</dbReference>
<evidence type="ECO:0000256" key="3">
    <source>
        <dbReference type="ARBA" id="ARBA00023027"/>
    </source>
</evidence>
<sequence length="455" mass="49464">MDFSQIVAKQRQYFNSGATKPVSARIAALKKLAAALEAWEPQFLDALRHDLGKSGFEGWVTEIGMVRGELKEAIRHVKQWSAPRRVPTPITQFPARSYVLREPYGVALIMAPWNYPVQLNLVPVVSALAAGCTVVLKPSAYAAATAEVLAKMLSATFPPELVTVVTGGRAENTALLEQHFDVIFFTGSTEVGKTVMAAAARHLTPVALELGGKSPVILTRNADLALAAKRIAWGKFLNAGQTCVAPDHVWAPSAMVDAFVEEMKKQITAFYGENPLESEDLPAIINEKHFQRLLGLMGEGRPAIGGIWDEKRRKISPTVLINVDESHPSMGEEIFGPILPVLGYEDLDALVAHLREDNPRPLACYVFSQDSAEARKIMESFSFGGGCINDTVVHLTNSALPFGGNGESGMGRCHGAWGFDTFTHKKAVLQKGRTETDLRYPPHGGKGLGLLKKIM</sequence>
<comment type="similarity">
    <text evidence="1 4 7">Belongs to the aldehyde dehydrogenase family.</text>
</comment>
<keyword evidence="2 4" id="KW-0560">Oxidoreductase</keyword>
<dbReference type="InterPro" id="IPR016160">
    <property type="entry name" value="Ald_DH_CS_CYS"/>
</dbReference>
<organism evidence="9 10">
    <name type="scientific">Candidatus Flavonifractor merdipullorum</name>
    <dbReference type="NCBI Taxonomy" id="2838590"/>
    <lineage>
        <taxon>Bacteria</taxon>
        <taxon>Bacillati</taxon>
        <taxon>Bacillota</taxon>
        <taxon>Clostridia</taxon>
        <taxon>Eubacteriales</taxon>
        <taxon>Oscillospiraceae</taxon>
        <taxon>Flavonifractor</taxon>
    </lineage>
</organism>
<dbReference type="Proteomes" id="UP000824192">
    <property type="component" value="Unassembled WGS sequence"/>
</dbReference>
<proteinExistence type="inferred from homology"/>
<evidence type="ECO:0000313" key="9">
    <source>
        <dbReference type="EMBL" id="HIW93687.1"/>
    </source>
</evidence>
<comment type="caution">
    <text evidence="9">The sequence shown here is derived from an EMBL/GenBank/DDBJ whole genome shotgun (WGS) entry which is preliminary data.</text>
</comment>
<dbReference type="GO" id="GO:0004029">
    <property type="term" value="F:aldehyde dehydrogenase (NAD+) activity"/>
    <property type="evidence" value="ECO:0007669"/>
    <property type="project" value="TreeGrafter"/>
</dbReference>
<dbReference type="InterPro" id="IPR016161">
    <property type="entry name" value="Ald_DH/histidinol_DH"/>
</dbReference>
<dbReference type="SUPFAM" id="SSF53720">
    <property type="entry name" value="ALDH-like"/>
    <property type="match status" value="1"/>
</dbReference>
<dbReference type="InterPro" id="IPR016162">
    <property type="entry name" value="Ald_DH_N"/>
</dbReference>
<dbReference type="PROSITE" id="PS00070">
    <property type="entry name" value="ALDEHYDE_DEHYDR_CYS"/>
    <property type="match status" value="1"/>
</dbReference>
<dbReference type="Pfam" id="PF00171">
    <property type="entry name" value="Aldedh"/>
    <property type="match status" value="1"/>
</dbReference>
<gene>
    <name evidence="9" type="ORF">H9868_04015</name>
</gene>
<dbReference type="FunFam" id="3.40.309.10:FF:000003">
    <property type="entry name" value="Aldehyde dehydrogenase"/>
    <property type="match status" value="1"/>
</dbReference>
<dbReference type="InterPro" id="IPR015590">
    <property type="entry name" value="Aldehyde_DH_dom"/>
</dbReference>
<evidence type="ECO:0000259" key="8">
    <source>
        <dbReference type="Pfam" id="PF00171"/>
    </source>
</evidence>
<evidence type="ECO:0000256" key="5">
    <source>
        <dbReference type="PIRSR" id="PIRSR036492-1"/>
    </source>
</evidence>
<evidence type="ECO:0000256" key="6">
    <source>
        <dbReference type="PROSITE-ProRule" id="PRU10007"/>
    </source>
</evidence>
<evidence type="ECO:0000256" key="7">
    <source>
        <dbReference type="RuleBase" id="RU003345"/>
    </source>
</evidence>
<feature type="active site" evidence="5">
    <location>
        <position position="243"/>
    </location>
</feature>
<evidence type="ECO:0000256" key="2">
    <source>
        <dbReference type="ARBA" id="ARBA00023002"/>
    </source>
</evidence>
<feature type="active site" evidence="5 6">
    <location>
        <position position="209"/>
    </location>
</feature>
<dbReference type="EMBL" id="DXGA01000084">
    <property type="protein sequence ID" value="HIW93687.1"/>
    <property type="molecule type" value="Genomic_DNA"/>
</dbReference>
<feature type="domain" description="Aldehyde dehydrogenase" evidence="8">
    <location>
        <begin position="2"/>
        <end position="428"/>
    </location>
</feature>
<dbReference type="PANTHER" id="PTHR43570:SF16">
    <property type="entry name" value="ALDEHYDE DEHYDROGENASE TYPE III, ISOFORM Q"/>
    <property type="match status" value="1"/>
</dbReference>
<dbReference type="CDD" id="cd07136">
    <property type="entry name" value="ALDH_YwdH-P39616"/>
    <property type="match status" value="1"/>
</dbReference>
<evidence type="ECO:0000256" key="4">
    <source>
        <dbReference type="PIRNR" id="PIRNR036492"/>
    </source>
</evidence>
<protein>
    <recommendedName>
        <fullName evidence="4">Aldehyde dehydrogenase</fullName>
    </recommendedName>
</protein>
<reference evidence="9" key="1">
    <citation type="journal article" date="2021" name="PeerJ">
        <title>Extensive microbial diversity within the chicken gut microbiome revealed by metagenomics and culture.</title>
        <authorList>
            <person name="Gilroy R."/>
            <person name="Ravi A."/>
            <person name="Getino M."/>
            <person name="Pursley I."/>
            <person name="Horton D.L."/>
            <person name="Alikhan N.F."/>
            <person name="Baker D."/>
            <person name="Gharbi K."/>
            <person name="Hall N."/>
            <person name="Watson M."/>
            <person name="Adriaenssens E.M."/>
            <person name="Foster-Nyarko E."/>
            <person name="Jarju S."/>
            <person name="Secka A."/>
            <person name="Antonio M."/>
            <person name="Oren A."/>
            <person name="Chaudhuri R.R."/>
            <person name="La Ragione R."/>
            <person name="Hildebrand F."/>
            <person name="Pallen M.J."/>
        </authorList>
    </citation>
    <scope>NUCLEOTIDE SEQUENCE</scope>
    <source>
        <strain evidence="9">ChiGjej6B6-1540</strain>
    </source>
</reference>
<dbReference type="GO" id="GO:0006081">
    <property type="term" value="P:aldehyde metabolic process"/>
    <property type="evidence" value="ECO:0007669"/>
    <property type="project" value="InterPro"/>
</dbReference>
<evidence type="ECO:0000313" key="10">
    <source>
        <dbReference type="Proteomes" id="UP000824192"/>
    </source>
</evidence>
<evidence type="ECO:0000256" key="1">
    <source>
        <dbReference type="ARBA" id="ARBA00009986"/>
    </source>
</evidence>
<dbReference type="PIRSF" id="PIRSF036492">
    <property type="entry name" value="ALDH"/>
    <property type="match status" value="1"/>
</dbReference>
<dbReference type="AlphaFoldDB" id="A0A9D1UMY3"/>
<dbReference type="GO" id="GO:0005737">
    <property type="term" value="C:cytoplasm"/>
    <property type="evidence" value="ECO:0007669"/>
    <property type="project" value="TreeGrafter"/>
</dbReference>
<dbReference type="InterPro" id="IPR029510">
    <property type="entry name" value="Ald_DH_CS_GLU"/>
</dbReference>
<name>A0A9D1UMY3_9FIRM</name>
<dbReference type="FunFam" id="3.40.605.10:FF:000004">
    <property type="entry name" value="Aldehyde dehydrogenase"/>
    <property type="match status" value="1"/>
</dbReference>
<dbReference type="PROSITE" id="PS00687">
    <property type="entry name" value="ALDEHYDE_DEHYDR_GLU"/>
    <property type="match status" value="1"/>
</dbReference>
<keyword evidence="3" id="KW-0520">NAD</keyword>
<dbReference type="Gene3D" id="3.40.309.10">
    <property type="entry name" value="Aldehyde Dehydrogenase, Chain A, domain 2"/>
    <property type="match status" value="1"/>
</dbReference>
<accession>A0A9D1UMY3</accession>
<reference evidence="9" key="2">
    <citation type="submission" date="2021-04" db="EMBL/GenBank/DDBJ databases">
        <authorList>
            <person name="Gilroy R."/>
        </authorList>
    </citation>
    <scope>NUCLEOTIDE SEQUENCE</scope>
    <source>
        <strain evidence="9">ChiGjej6B6-1540</strain>
    </source>
</reference>
<dbReference type="Gene3D" id="3.40.605.10">
    <property type="entry name" value="Aldehyde Dehydrogenase, Chain A, domain 1"/>
    <property type="match status" value="1"/>
</dbReference>